<dbReference type="VEuPathDB" id="TriTrypDB:TM35_000014660"/>
<reference evidence="3 4" key="1">
    <citation type="submission" date="2017-03" db="EMBL/GenBank/DDBJ databases">
        <title>An alternative strategy for trypanosome survival in the mammalian bloodstream revealed through genome and transcriptome analysis of the ubiquitous bovine parasite Trypanosoma (Megatrypanum) theileri.</title>
        <authorList>
            <person name="Kelly S."/>
            <person name="Ivens A."/>
            <person name="Mott A."/>
            <person name="O'Neill E."/>
            <person name="Emms D."/>
            <person name="Macleod O."/>
            <person name="Voorheis P."/>
            <person name="Matthews J."/>
            <person name="Matthews K."/>
            <person name="Carrington M."/>
        </authorList>
    </citation>
    <scope>NUCLEOTIDE SEQUENCE [LARGE SCALE GENOMIC DNA]</scope>
    <source>
        <strain evidence="3">Edinburgh</strain>
    </source>
</reference>
<dbReference type="PANTHER" id="PTHR16148:SF14">
    <property type="entry name" value="MYND-TYPE DOMAIN-CONTAINING PROTEIN"/>
    <property type="match status" value="1"/>
</dbReference>
<feature type="compositionally biased region" description="Low complexity" evidence="2">
    <location>
        <begin position="1018"/>
        <end position="1027"/>
    </location>
</feature>
<feature type="compositionally biased region" description="Polar residues" evidence="2">
    <location>
        <begin position="998"/>
        <end position="1009"/>
    </location>
</feature>
<dbReference type="PANTHER" id="PTHR16148">
    <property type="entry name" value="NF-KAPPA-B-REPRESSING FACTOR-RELATED"/>
    <property type="match status" value="1"/>
</dbReference>
<dbReference type="RefSeq" id="XP_028887655.1">
    <property type="nucleotide sequence ID" value="XM_029021147.1"/>
</dbReference>
<proteinExistence type="predicted"/>
<evidence type="ECO:0000256" key="2">
    <source>
        <dbReference type="SAM" id="MobiDB-lite"/>
    </source>
</evidence>
<evidence type="ECO:0000313" key="4">
    <source>
        <dbReference type="Proteomes" id="UP000192257"/>
    </source>
</evidence>
<evidence type="ECO:0000313" key="3">
    <source>
        <dbReference type="EMBL" id="ORC93589.1"/>
    </source>
</evidence>
<dbReference type="EMBL" id="NBCO01000001">
    <property type="protein sequence ID" value="ORC93589.1"/>
    <property type="molecule type" value="Genomic_DNA"/>
</dbReference>
<evidence type="ECO:0000256" key="1">
    <source>
        <dbReference type="SAM" id="Coils"/>
    </source>
</evidence>
<keyword evidence="4" id="KW-1185">Reference proteome</keyword>
<feature type="region of interest" description="Disordered" evidence="2">
    <location>
        <begin position="1584"/>
        <end position="1615"/>
    </location>
</feature>
<feature type="compositionally biased region" description="Low complexity" evidence="2">
    <location>
        <begin position="612"/>
        <end position="637"/>
    </location>
</feature>
<comment type="caution">
    <text evidence="3">The sequence shown here is derived from an EMBL/GenBank/DDBJ whole genome shotgun (WGS) entry which is preliminary data.</text>
</comment>
<feature type="region of interest" description="Disordered" evidence="2">
    <location>
        <begin position="997"/>
        <end position="1035"/>
    </location>
</feature>
<protein>
    <submittedName>
        <fullName evidence="3">Uncharacterized protein</fullName>
    </submittedName>
</protein>
<keyword evidence="1" id="KW-0175">Coiled coil</keyword>
<feature type="region of interest" description="Disordered" evidence="2">
    <location>
        <begin position="1458"/>
        <end position="1492"/>
    </location>
</feature>
<organism evidence="3 4">
    <name type="scientific">Trypanosoma theileri</name>
    <dbReference type="NCBI Taxonomy" id="67003"/>
    <lineage>
        <taxon>Eukaryota</taxon>
        <taxon>Discoba</taxon>
        <taxon>Euglenozoa</taxon>
        <taxon>Kinetoplastea</taxon>
        <taxon>Metakinetoplastina</taxon>
        <taxon>Trypanosomatida</taxon>
        <taxon>Trypanosomatidae</taxon>
        <taxon>Trypanosoma</taxon>
    </lineage>
</organism>
<feature type="region of interest" description="Disordered" evidence="2">
    <location>
        <begin position="605"/>
        <end position="647"/>
    </location>
</feature>
<sequence>MHRVDPFLASSSHDVKSKESFVNTVPLDAEVALATLVPVKSKESPQEMTSRPMQSSYRSRLCSGFPSTLGGTVPRGSFMRATRGERQIMEPIRMLHNCIRYFASHPEVYGTNIRALLDRELMYVMRVKASETALLMPGAVPVADTPLPPIGATRGKSQKLQHPALSKCGGWMVSPRTVDAAVSVGGGIGGEGMFGFGGTSFVEATPGFLSLLDKASRRMNVPEELFHSDEYEEGGEKLFLPVSSPTGVNASGNTLMDKSEPLLDVARPQESSRHRVVSVDEPHSVHTSNAVESNTKILIDGASYEISFLRSQLQQVEAAFNAKCIHLHELQNENNIQKAELQSTEKKLQQCTAKNQELQFHMENMRRELDAWKQRASELNLHQVNASQSSGNVSRRLEAMQFGEAKRELAHLSKLWRETEKSLQETRRSLESAEKEAEVSHKYLEDAFTLIERLERRNTRRDKFIESQRRLLVSLEEKYEKLMWCVQELQTMKGLQSYVDFLLSENPVWSLFLFVRLQRRLIGFAQFDEPLPNSPGPLYFRRTPCGGKLLDAYSPKLVYRLMMDHISGRVKTAESKFQVQFGIPIPRWRATYLIDYIGGHINKPTNNDDGDGNNNNNNNHDNNGNNNNNDGNDNNYNKYSDDHLEGSERKRRNLPILTLTSLLLPQQNEHVAGDVEIVDDIPNTAQYDQATIRLLLYCFWSERFMQYKRETEKRLKTARETRAALAENGIESSESKTDSSNAFNRPTTFIAALVDFVRHLYPSPSEAKAKEEINSTLKKTVVRGISVRNSNMRENLRVYFSSIVQITEDGTETPVTLSPQARELLYAMYYFAEEYKEVDSDYRLFYLVAFQQIPEIVAINFYASMEALRKGCDEALYRLLGANPSDHVEKDTANPSRVYSPKSMSTVGNVNMRKVHPDDAPADVLKKAVEMIDTAPLDQEGVSMEPDSDGEGFGLILPGRRSVVVVGSPTANPEAETTEVYTSPQKMKHNIREYLFSSEKSNTISPTNTKKGESQVIDSKTTKNNNNNDDDESKEIPTAWVSLNDRLATMLGPHSSLLKSLKESKNVNFSKIQSRKRQQFGKDSVSLSAARGLLPIEEVLALVHKHCFTTYAVSCCGGAYLSLVETLIPPSNDDVTEIAELDPLTPIGQIPPTEMHIKRLRFAIALDQPSSLVRFSDLFNVDTRYGTPSHFHDEYLRLTLDTYLEQQETWMGIVLSSVANQYESEEKENVEDSDGSISFPVLRMKFANELRHISLGFEQSNIFAKHFLNYSNLLYHEEDIRHEQFVDAPFFFNSPSLTRDELDEDILLMQERRWPIEDEASSCSLLYLSLAVRMTYVVWGFEATPAARLSVSLLPSERLRLMCLPEQDKETKNARERNFLREMKRDFNDALRRMKTGQTQHNELRRLLLEDMGIAPFSPRETNVVKFPLMSKEVSISAFGSDTSIDIHRLYAPWENEQQQFQQTQSDRGSAARSGRRSRSRRRSVRPETPRMDIATTDAVYFPETVSLLRFLGLGRVNKTKSDKKKKRVENAKGMSDVQNALLGTCLMNESLFISHQTEMAKLISQASKMPPTIIASPGRLSMAENPHPEPPEMAESSTWPAGTASGGGVEGHHDNMSMAAESIFPRDSTAQPFSGLPQVLDDEDDERVEEPQPQNVDPTAGVLDSLPIRMVYAGCAALSLM</sequence>
<feature type="coiled-coil region" evidence="1">
    <location>
        <begin position="327"/>
        <end position="382"/>
    </location>
</feature>
<dbReference type="OrthoDB" id="263506at2759"/>
<dbReference type="Proteomes" id="UP000192257">
    <property type="component" value="Unassembled WGS sequence"/>
</dbReference>
<dbReference type="GeneID" id="39980927"/>
<gene>
    <name evidence="3" type="ORF">TM35_000014660</name>
</gene>
<feature type="compositionally biased region" description="Basic residues" evidence="2">
    <location>
        <begin position="1474"/>
        <end position="1484"/>
    </location>
</feature>
<name>A0A1X0PAI0_9TRYP</name>
<accession>A0A1X0PAI0</accession>
<feature type="region of interest" description="Disordered" evidence="2">
    <location>
        <begin position="1628"/>
        <end position="1661"/>
    </location>
</feature>
<feature type="compositionally biased region" description="Low complexity" evidence="2">
    <location>
        <begin position="1458"/>
        <end position="1473"/>
    </location>
</feature>